<keyword evidence="4" id="KW-1185">Reference proteome</keyword>
<comment type="caution">
    <text evidence="3">The sequence shown here is derived from an EMBL/GenBank/DDBJ whole genome shotgun (WGS) entry which is preliminary data.</text>
</comment>
<evidence type="ECO:0000259" key="1">
    <source>
        <dbReference type="Pfam" id="PF00149"/>
    </source>
</evidence>
<dbReference type="Gene3D" id="3.60.21.10">
    <property type="match status" value="1"/>
</dbReference>
<evidence type="ECO:0000259" key="2">
    <source>
        <dbReference type="Pfam" id="PF16542"/>
    </source>
</evidence>
<dbReference type="InterPro" id="IPR004843">
    <property type="entry name" value="Calcineurin-like_PHP"/>
</dbReference>
<dbReference type="InterPro" id="IPR024028">
    <property type="entry name" value="PNKP_bac"/>
</dbReference>
<dbReference type="SUPFAM" id="SSF56091">
    <property type="entry name" value="DNA ligase/mRNA capping enzyme, catalytic domain"/>
    <property type="match status" value="1"/>
</dbReference>
<protein>
    <submittedName>
        <fullName evidence="3">Polynucleotide kinase-phosphatase</fullName>
    </submittedName>
</protein>
<dbReference type="InterPro" id="IPR029052">
    <property type="entry name" value="Metallo-depent_PP-like"/>
</dbReference>
<dbReference type="RefSeq" id="WP_185066486.1">
    <property type="nucleotide sequence ID" value="NZ_BAABJP010000007.1"/>
</dbReference>
<dbReference type="InterPro" id="IPR027417">
    <property type="entry name" value="P-loop_NTPase"/>
</dbReference>
<dbReference type="Proteomes" id="UP001428817">
    <property type="component" value="Unassembled WGS sequence"/>
</dbReference>
<dbReference type="Gene3D" id="3.40.50.300">
    <property type="entry name" value="P-loop containing nucleotide triphosphate hydrolases"/>
    <property type="match status" value="1"/>
</dbReference>
<keyword evidence="3" id="KW-0418">Kinase</keyword>
<evidence type="ECO:0000313" key="4">
    <source>
        <dbReference type="Proteomes" id="UP001428817"/>
    </source>
</evidence>
<sequence>MSELGITDLSLVVLIGTTGSGKSTFARRHFRPTEVISSDTCRGLVSDDENDQSATSDAFDVLHYIAGKRLAAGRLTVVDATSVQREARQQLVKLAREHDVFPIAVVLDVPEKVCAERNRERPDRADLPSHVLHRQRGELRRSLRGLTREGFRRVHHLRGVEEIDAAEIVRERRYNDLRHLAGPFDVIGDVHGCAAELDALLTELGYRLDGDGPAAHPGGRTAVFVGDLVDRGPDSPAVLRRVMDMVAAGTALCVPGNHENKLGRYLNGRKVQPGHGLAQTIERLDAEPAEFRERVKEFIDGLVSHYLLDQGKLVVCHAGLPERYHGRTSGRVRSHALYGDTTGETDEFGLPVRYPWAEDYRGRATVVYGHTPVPKAEWVNNTLCLDTGCVFGGELTALRWPERELVAVPAERVWYEPVRPLAASSAPETRPLDLADVAGRRVVETTHHGRVSVREENAAAALEVMSRFAVDPRLLVYLPPTMAPCATSKLDGYLEHPAEAFAAYREAGVQRVICEEKHMGSRAVALVCRDASVAAERFGVPGGPTGAVHTRTGRPFFPHPETTERLLTRLRDAVTAAGLWTELETDWLLLDAELLPWSAKATGLLRTQYAAVGAAADAVFPGALAALERAAARGVDVRELLDRQRHRAEDALGFREAYRRYCWPVGESGEDTALDGLRLAPFQILAAAGRSLAALPHDRQLTLIDRLVAADPTGLLHRTDRLVVDTTDEASVAAGTDWWLALTGAGGEGMVVKPLDALVLGGSNRPVQPGIKCRGREYLRIIYGPEYARPENLARLRERGLGHKRSLALREYALGLEALDRLAAGEPPWRVHEAVFAVLACESEPVDPRL</sequence>
<dbReference type="PANTHER" id="PTHR42850">
    <property type="entry name" value="METALLOPHOSPHOESTERASE"/>
    <property type="match status" value="1"/>
</dbReference>
<dbReference type="GO" id="GO:0016301">
    <property type="term" value="F:kinase activity"/>
    <property type="evidence" value="ECO:0007669"/>
    <property type="project" value="UniProtKB-KW"/>
</dbReference>
<evidence type="ECO:0000313" key="3">
    <source>
        <dbReference type="EMBL" id="GAA5152330.1"/>
    </source>
</evidence>
<dbReference type="NCBIfam" id="TIGR04075">
    <property type="entry name" value="bacter_Pnkp"/>
    <property type="match status" value="1"/>
</dbReference>
<dbReference type="Pfam" id="PF13671">
    <property type="entry name" value="AAA_33"/>
    <property type="match status" value="1"/>
</dbReference>
<keyword evidence="3" id="KW-0808">Transferase</keyword>
<dbReference type="Gene3D" id="3.30.470.30">
    <property type="entry name" value="DNA ligase/mRNA capping enzyme"/>
    <property type="match status" value="2"/>
</dbReference>
<dbReference type="InterPro" id="IPR041780">
    <property type="entry name" value="MPP_PrpE-like"/>
</dbReference>
<dbReference type="Pfam" id="PF16542">
    <property type="entry name" value="PNKP_ligase"/>
    <property type="match status" value="1"/>
</dbReference>
<dbReference type="InterPro" id="IPR050126">
    <property type="entry name" value="Ap4A_hydrolase"/>
</dbReference>
<feature type="domain" description="Polynucleotide kinase-phosphatase ligase" evidence="2">
    <location>
        <begin position="460"/>
        <end position="845"/>
    </location>
</feature>
<dbReference type="InterPro" id="IPR032380">
    <property type="entry name" value="PNKP_ligase_dom"/>
</dbReference>
<dbReference type="PANTHER" id="PTHR42850:SF7">
    <property type="entry name" value="BIS(5'-NUCLEOSYL)-TETRAPHOSPHATASE PRPE [ASYMMETRICAL]"/>
    <property type="match status" value="1"/>
</dbReference>
<dbReference type="CDD" id="cd07423">
    <property type="entry name" value="MPP_Prp_like"/>
    <property type="match status" value="1"/>
</dbReference>
<organism evidence="3 4">
    <name type="scientific">Pseudonocardia eucalypti</name>
    <dbReference type="NCBI Taxonomy" id="648755"/>
    <lineage>
        <taxon>Bacteria</taxon>
        <taxon>Bacillati</taxon>
        <taxon>Actinomycetota</taxon>
        <taxon>Actinomycetes</taxon>
        <taxon>Pseudonocardiales</taxon>
        <taxon>Pseudonocardiaceae</taxon>
        <taxon>Pseudonocardia</taxon>
    </lineage>
</organism>
<dbReference type="Pfam" id="PF00149">
    <property type="entry name" value="Metallophos"/>
    <property type="match status" value="1"/>
</dbReference>
<feature type="domain" description="Calcineurin-like phosphoesterase" evidence="1">
    <location>
        <begin position="183"/>
        <end position="374"/>
    </location>
</feature>
<proteinExistence type="predicted"/>
<dbReference type="EMBL" id="BAABJP010000007">
    <property type="protein sequence ID" value="GAA5152330.1"/>
    <property type="molecule type" value="Genomic_DNA"/>
</dbReference>
<accession>A0ABP9PXF9</accession>
<dbReference type="SUPFAM" id="SSF52540">
    <property type="entry name" value="P-loop containing nucleoside triphosphate hydrolases"/>
    <property type="match status" value="1"/>
</dbReference>
<name>A0ABP9PXF9_9PSEU</name>
<reference evidence="4" key="1">
    <citation type="journal article" date="2019" name="Int. J. Syst. Evol. Microbiol.">
        <title>The Global Catalogue of Microorganisms (GCM) 10K type strain sequencing project: providing services to taxonomists for standard genome sequencing and annotation.</title>
        <authorList>
            <consortium name="The Broad Institute Genomics Platform"/>
            <consortium name="The Broad Institute Genome Sequencing Center for Infectious Disease"/>
            <person name="Wu L."/>
            <person name="Ma J."/>
        </authorList>
    </citation>
    <scope>NUCLEOTIDE SEQUENCE [LARGE SCALE GENOMIC DNA]</scope>
    <source>
        <strain evidence="4">JCM 18303</strain>
    </source>
</reference>
<dbReference type="SUPFAM" id="SSF56300">
    <property type="entry name" value="Metallo-dependent phosphatases"/>
    <property type="match status" value="1"/>
</dbReference>
<gene>
    <name evidence="3" type="ORF">GCM10023321_20820</name>
</gene>